<keyword evidence="3" id="KW-0238">DNA-binding</keyword>
<dbReference type="RefSeq" id="WP_130107948.1">
    <property type="nucleotide sequence ID" value="NZ_CP025781.1"/>
</dbReference>
<evidence type="ECO:0000256" key="1">
    <source>
        <dbReference type="ARBA" id="ARBA00009437"/>
    </source>
</evidence>
<evidence type="ECO:0000256" key="4">
    <source>
        <dbReference type="ARBA" id="ARBA00023163"/>
    </source>
</evidence>
<feature type="domain" description="HTH lysR-type" evidence="5">
    <location>
        <begin position="4"/>
        <end position="61"/>
    </location>
</feature>
<keyword evidence="2" id="KW-0805">Transcription regulation</keyword>
<dbReference type="EMBL" id="CP025781">
    <property type="protein sequence ID" value="QBC45443.1"/>
    <property type="molecule type" value="Genomic_DNA"/>
</dbReference>
<dbReference type="InterPro" id="IPR036388">
    <property type="entry name" value="WH-like_DNA-bd_sf"/>
</dbReference>
<dbReference type="PANTHER" id="PTHR30118">
    <property type="entry name" value="HTH-TYPE TRANSCRIPTIONAL REGULATOR LEUO-RELATED"/>
    <property type="match status" value="1"/>
</dbReference>
<comment type="similarity">
    <text evidence="1">Belongs to the LysR transcriptional regulatory family.</text>
</comment>
<sequence length="297" mass="32677">MKYLDFNLLLDLDALLREGSVVGAARALHLSPPAMSRRLTRLREAIGDPLFVPAGRGLVPTPRALALHARVRAAIEEVQSVFTPQEVDFTRLQRTFTLRANDGFLGAWASRLAAALRVEAPDISLHFVSRADKNIEALRNGSIDLDIGVAGRVEPEVYNQPLFSASFVGVVRAGHPLAGQVVSAEDFVAWPHISASRRGQEAGRMDAALNALGLQRRVAIVAPGFQAALMMAASSDFITAMPEPFVRWAMPQHHLYCFELPVMMAGVEISQSWHTRHHADPVHRWLRGHVQAICHDE</sequence>
<dbReference type="Gene3D" id="3.40.190.10">
    <property type="entry name" value="Periplasmic binding protein-like II"/>
    <property type="match status" value="2"/>
</dbReference>
<name>A0A7G3GES8_9NEIS</name>
<dbReference type="CDD" id="cd08460">
    <property type="entry name" value="PBP2_DntR_like_1"/>
    <property type="match status" value="1"/>
</dbReference>
<evidence type="ECO:0000256" key="3">
    <source>
        <dbReference type="ARBA" id="ARBA00023125"/>
    </source>
</evidence>
<dbReference type="InterPro" id="IPR000847">
    <property type="entry name" value="LysR_HTH_N"/>
</dbReference>
<dbReference type="PANTHER" id="PTHR30118:SF15">
    <property type="entry name" value="TRANSCRIPTIONAL REGULATORY PROTEIN"/>
    <property type="match status" value="1"/>
</dbReference>
<evidence type="ECO:0000313" key="6">
    <source>
        <dbReference type="EMBL" id="QBC45443.1"/>
    </source>
</evidence>
<keyword evidence="7" id="KW-1185">Reference proteome</keyword>
<dbReference type="Pfam" id="PF00126">
    <property type="entry name" value="HTH_1"/>
    <property type="match status" value="1"/>
</dbReference>
<protein>
    <submittedName>
        <fullName evidence="6">Transcriptional regulator</fullName>
    </submittedName>
</protein>
<dbReference type="GO" id="GO:0003700">
    <property type="term" value="F:DNA-binding transcription factor activity"/>
    <property type="evidence" value="ECO:0007669"/>
    <property type="project" value="InterPro"/>
</dbReference>
<dbReference type="InterPro" id="IPR050389">
    <property type="entry name" value="LysR-type_TF"/>
</dbReference>
<dbReference type="PROSITE" id="PS50931">
    <property type="entry name" value="HTH_LYSR"/>
    <property type="match status" value="1"/>
</dbReference>
<dbReference type="Pfam" id="PF03466">
    <property type="entry name" value="LysR_substrate"/>
    <property type="match status" value="1"/>
</dbReference>
<keyword evidence="4" id="KW-0804">Transcription</keyword>
<dbReference type="SUPFAM" id="SSF46785">
    <property type="entry name" value="Winged helix' DNA-binding domain"/>
    <property type="match status" value="1"/>
</dbReference>
<dbReference type="Proteomes" id="UP000515917">
    <property type="component" value="Chromosome"/>
</dbReference>
<evidence type="ECO:0000256" key="2">
    <source>
        <dbReference type="ARBA" id="ARBA00023015"/>
    </source>
</evidence>
<dbReference type="InterPro" id="IPR036390">
    <property type="entry name" value="WH_DNA-bd_sf"/>
</dbReference>
<dbReference type="SUPFAM" id="SSF53850">
    <property type="entry name" value="Periplasmic binding protein-like II"/>
    <property type="match status" value="1"/>
</dbReference>
<dbReference type="InterPro" id="IPR005119">
    <property type="entry name" value="LysR_subst-bd"/>
</dbReference>
<evidence type="ECO:0000259" key="5">
    <source>
        <dbReference type="PROSITE" id="PS50931"/>
    </source>
</evidence>
<dbReference type="AlphaFoldDB" id="A0A7G3GES8"/>
<dbReference type="GO" id="GO:0003677">
    <property type="term" value="F:DNA binding"/>
    <property type="evidence" value="ECO:0007669"/>
    <property type="project" value="UniProtKB-KW"/>
</dbReference>
<organism evidence="6 7">
    <name type="scientific">Iodobacter fluviatilis</name>
    <dbReference type="NCBI Taxonomy" id="537"/>
    <lineage>
        <taxon>Bacteria</taxon>
        <taxon>Pseudomonadati</taxon>
        <taxon>Pseudomonadota</taxon>
        <taxon>Betaproteobacteria</taxon>
        <taxon>Neisseriales</taxon>
        <taxon>Chitinibacteraceae</taxon>
        <taxon>Iodobacter</taxon>
    </lineage>
</organism>
<reference evidence="6 7" key="1">
    <citation type="submission" date="2018-01" db="EMBL/GenBank/DDBJ databases">
        <title>Genome sequence of Iodobacter sp. strain PCH194 isolated from Indian Trans-Himalaya.</title>
        <authorList>
            <person name="Kumar V."/>
            <person name="Thakur V."/>
            <person name="Kumar S."/>
            <person name="Singh D."/>
        </authorList>
    </citation>
    <scope>NUCLEOTIDE SEQUENCE [LARGE SCALE GENOMIC DNA]</scope>
    <source>
        <strain evidence="6 7">PCH194</strain>
    </source>
</reference>
<dbReference type="Gene3D" id="1.10.10.10">
    <property type="entry name" value="Winged helix-like DNA-binding domain superfamily/Winged helix DNA-binding domain"/>
    <property type="match status" value="1"/>
</dbReference>
<proteinExistence type="inferred from homology"/>
<accession>A0A7G3GES8</accession>
<gene>
    <name evidence="6" type="ORF">C1H71_19190</name>
</gene>
<evidence type="ECO:0000313" key="7">
    <source>
        <dbReference type="Proteomes" id="UP000515917"/>
    </source>
</evidence>
<dbReference type="KEGG" id="ifl:C1H71_19190"/>